<feature type="region of interest" description="Disordered" evidence="7">
    <location>
        <begin position="236"/>
        <end position="276"/>
    </location>
</feature>
<evidence type="ECO:0000259" key="8">
    <source>
        <dbReference type="PROSITE" id="PS50076"/>
    </source>
</evidence>
<keyword evidence="10" id="KW-1185">Reference proteome</keyword>
<feature type="compositionally biased region" description="Basic and acidic residues" evidence="7">
    <location>
        <begin position="449"/>
        <end position="470"/>
    </location>
</feature>
<feature type="compositionally biased region" description="Basic residues" evidence="7">
    <location>
        <begin position="249"/>
        <end position="262"/>
    </location>
</feature>
<dbReference type="PRINTS" id="PR00625">
    <property type="entry name" value="JDOMAIN"/>
</dbReference>
<dbReference type="PROSITE" id="PS50076">
    <property type="entry name" value="DNAJ_2"/>
    <property type="match status" value="1"/>
</dbReference>
<keyword evidence="3" id="KW-0963">Cytoplasm</keyword>
<organism evidence="9 10">
    <name type="scientific">Stylophora pistillata</name>
    <name type="common">Smooth cauliflower coral</name>
    <dbReference type="NCBI Taxonomy" id="50429"/>
    <lineage>
        <taxon>Eukaryota</taxon>
        <taxon>Metazoa</taxon>
        <taxon>Cnidaria</taxon>
        <taxon>Anthozoa</taxon>
        <taxon>Hexacorallia</taxon>
        <taxon>Scleractinia</taxon>
        <taxon>Astrocoeniina</taxon>
        <taxon>Pocilloporidae</taxon>
        <taxon>Stylophora</taxon>
    </lineage>
</organism>
<dbReference type="InterPro" id="IPR001623">
    <property type="entry name" value="DnaJ_domain"/>
</dbReference>
<evidence type="ECO:0000256" key="3">
    <source>
        <dbReference type="ARBA" id="ARBA00022490"/>
    </source>
</evidence>
<dbReference type="GO" id="GO:0005737">
    <property type="term" value="C:cytoplasm"/>
    <property type="evidence" value="ECO:0007669"/>
    <property type="project" value="UniProtKB-SubCell"/>
</dbReference>
<feature type="coiled-coil region" evidence="6">
    <location>
        <begin position="371"/>
        <end position="408"/>
    </location>
</feature>
<evidence type="ECO:0000256" key="4">
    <source>
        <dbReference type="ARBA" id="ARBA00023186"/>
    </source>
</evidence>
<evidence type="ECO:0000313" key="9">
    <source>
        <dbReference type="EMBL" id="PFX33895.1"/>
    </source>
</evidence>
<evidence type="ECO:0000256" key="1">
    <source>
        <dbReference type="ARBA" id="ARBA00004123"/>
    </source>
</evidence>
<evidence type="ECO:0000256" key="5">
    <source>
        <dbReference type="ARBA" id="ARBA00023242"/>
    </source>
</evidence>
<dbReference type="PANTHER" id="PTHR44313">
    <property type="entry name" value="DNAJ HOMOLOG SUBFAMILY C MEMBER 17"/>
    <property type="match status" value="1"/>
</dbReference>
<keyword evidence="6" id="KW-0175">Coiled coil</keyword>
<reference evidence="10" key="1">
    <citation type="journal article" date="2017" name="bioRxiv">
        <title>Comparative analysis of the genomes of Stylophora pistillata and Acropora digitifera provides evidence for extensive differences between species of corals.</title>
        <authorList>
            <person name="Voolstra C.R."/>
            <person name="Li Y."/>
            <person name="Liew Y.J."/>
            <person name="Baumgarten S."/>
            <person name="Zoccola D."/>
            <person name="Flot J.-F."/>
            <person name="Tambutte S."/>
            <person name="Allemand D."/>
            <person name="Aranda M."/>
        </authorList>
    </citation>
    <scope>NUCLEOTIDE SEQUENCE [LARGE SCALE GENOMIC DNA]</scope>
</reference>
<dbReference type="InterPro" id="IPR036869">
    <property type="entry name" value="J_dom_sf"/>
</dbReference>
<evidence type="ECO:0000256" key="2">
    <source>
        <dbReference type="ARBA" id="ARBA00004496"/>
    </source>
</evidence>
<dbReference type="OrthoDB" id="5988570at2759"/>
<evidence type="ECO:0000256" key="7">
    <source>
        <dbReference type="SAM" id="MobiDB-lite"/>
    </source>
</evidence>
<sequence>MGKTLEECYKILGVDYGATEDEIKSAYRKKALQCHPDKNPDDPLSTQKFQELGHAYRRLTGDEDDDTDDDYEDYDMELWKKFFFFLFRDDIIQRVFYKCSRCGRTGEEEDDDFLASLVKEQDEEFTEEEMAQFTSFANLKEQRDANKKKFCDRNLSNGKPKQKGNQGNQSKLKNNKQLKVEQWRREKEISENAAQIKDPNQTLQQNNKAFSKDVKTKAPKQHRSFDHLGNVYFGQEKNLKEQSDDRACNKRNARKKKNRMKSRQQNDTVTSSESTTTVAEKKFVPDFFRNVTVKPETTRRQDELTERLPHYTSQQTGGVWCEYPKTSRAPSRPSYVANVWQKRQEKQKLLEELQPSDQNDEELQLQMALELSKKQAEIDAQQREITVLEKQMEETLRLEQQLKRQSSEEETPVNQATVMVTLLVDSPEYKPSTHVGFGDEWVLPSVDENGCKENERGKTDSGEISHKNGDGDDYSSIDILEQRDKSTPESKVEYLRKRSVEASEGNNRTVFLNESHVQPPHYCRRQDSEIDSCPYGKNCCLGKRCKYAHPSLTDIQKRPKSGIINWGTQDQCDVKDVNRDEMPEEKQIQSFAFCEDVRGVSEPCFGAKNNGLSDYVSAETDGLCSTQKSLFVGETENLNTASREEYNQCDQGTGESKDIDQYSKCDIPVSESKTLLNDRFSLCVGTTESKSNTDQADFLNKRHSPTGNLGKGAKHGATTLSKTSSPETTSSAASTVTAPTVYVVADSQFPFGAPANTVFHQSALGLPSIANLSSKQKTQIPPGAFHQSWSLVNNWDGHISAATPAKVMPQSLKGISPGPGPTVSLAQTVSVSSEIYSSPCSSPSRQTPEAIQQLSTVAPSLSPQTTSTSSLPVFPGFPFLSFPSVYPGINPANVAASASRIVGSTGEVSLPITSEASNSVQSQYEGAFTTNQTTLQANLKAGLGAGLSPLGQFHPTQNVLSGIAVERGSVPVPNSSQNSQPGVLSNPQSAISTPLKPFHVPFPLINPLSFVNISTGVTLGAPYSVCQNGCKTTSTSELTGPSQVQGDDETRNQFTLEQKGTGVSAPTFVKRDYGKEDGASAGFGGKTKMLRRPVTIPMVMQQQASK</sequence>
<dbReference type="GO" id="GO:0000390">
    <property type="term" value="P:spliceosomal complex disassembly"/>
    <property type="evidence" value="ECO:0007669"/>
    <property type="project" value="TreeGrafter"/>
</dbReference>
<keyword evidence="5" id="KW-0539">Nucleus</keyword>
<protein>
    <submittedName>
        <fullName evidence="9">DnaJ-like subfamily C member 5B</fullName>
    </submittedName>
</protein>
<dbReference type="SMART" id="SM00271">
    <property type="entry name" value="DnaJ"/>
    <property type="match status" value="1"/>
</dbReference>
<feature type="domain" description="J" evidence="8">
    <location>
        <begin position="7"/>
        <end position="75"/>
    </location>
</feature>
<feature type="compositionally biased region" description="Low complexity" evidence="7">
    <location>
        <begin position="718"/>
        <end position="735"/>
    </location>
</feature>
<dbReference type="PANTHER" id="PTHR44313:SF1">
    <property type="entry name" value="DNAJ HOMOLOG SUBFAMILY C MEMBER 17"/>
    <property type="match status" value="1"/>
</dbReference>
<proteinExistence type="predicted"/>
<dbReference type="AlphaFoldDB" id="A0A2B4SZT4"/>
<feature type="region of interest" description="Disordered" evidence="7">
    <location>
        <begin position="151"/>
        <end position="184"/>
    </location>
</feature>
<accession>A0A2B4SZT4</accession>
<comment type="caution">
    <text evidence="9">The sequence shown here is derived from an EMBL/GenBank/DDBJ whole genome shotgun (WGS) entry which is preliminary data.</text>
</comment>
<dbReference type="EMBL" id="LSMT01000007">
    <property type="protein sequence ID" value="PFX33895.1"/>
    <property type="molecule type" value="Genomic_DNA"/>
</dbReference>
<dbReference type="Proteomes" id="UP000225706">
    <property type="component" value="Unassembled WGS sequence"/>
</dbReference>
<evidence type="ECO:0000256" key="6">
    <source>
        <dbReference type="SAM" id="Coils"/>
    </source>
</evidence>
<dbReference type="STRING" id="50429.A0A2B4SZT4"/>
<feature type="compositionally biased region" description="Basic and acidic residues" evidence="7">
    <location>
        <begin position="237"/>
        <end position="248"/>
    </location>
</feature>
<dbReference type="InterPro" id="IPR052094">
    <property type="entry name" value="Pre-mRNA-splicing_ERAD"/>
</dbReference>
<dbReference type="GO" id="GO:0005681">
    <property type="term" value="C:spliceosomal complex"/>
    <property type="evidence" value="ECO:0007669"/>
    <property type="project" value="TreeGrafter"/>
</dbReference>
<evidence type="ECO:0000313" key="10">
    <source>
        <dbReference type="Proteomes" id="UP000225706"/>
    </source>
</evidence>
<keyword evidence="4" id="KW-0143">Chaperone</keyword>
<dbReference type="InterPro" id="IPR003903">
    <property type="entry name" value="UIM_dom"/>
</dbReference>
<feature type="compositionally biased region" description="Low complexity" evidence="7">
    <location>
        <begin position="156"/>
        <end position="177"/>
    </location>
</feature>
<name>A0A2B4SZT4_STYPI</name>
<feature type="region of interest" description="Disordered" evidence="7">
    <location>
        <begin position="690"/>
        <end position="735"/>
    </location>
</feature>
<dbReference type="Gene3D" id="1.10.287.110">
    <property type="entry name" value="DnaJ domain"/>
    <property type="match status" value="1"/>
</dbReference>
<comment type="subcellular location">
    <subcellularLocation>
        <location evidence="2">Cytoplasm</location>
    </subcellularLocation>
    <subcellularLocation>
        <location evidence="1">Nucleus</location>
    </subcellularLocation>
</comment>
<dbReference type="PROSITE" id="PS50330">
    <property type="entry name" value="UIM"/>
    <property type="match status" value="1"/>
</dbReference>
<feature type="region of interest" description="Disordered" evidence="7">
    <location>
        <begin position="448"/>
        <end position="476"/>
    </location>
</feature>
<gene>
    <name evidence="9" type="primary">DNAJC5B</name>
    <name evidence="9" type="ORF">AWC38_SpisGene1086</name>
</gene>
<dbReference type="CDD" id="cd06257">
    <property type="entry name" value="DnaJ"/>
    <property type="match status" value="1"/>
</dbReference>
<dbReference type="SUPFAM" id="SSF46565">
    <property type="entry name" value="Chaperone J-domain"/>
    <property type="match status" value="1"/>
</dbReference>
<dbReference type="Pfam" id="PF00226">
    <property type="entry name" value="DnaJ"/>
    <property type="match status" value="1"/>
</dbReference>